<reference evidence="2 3" key="1">
    <citation type="journal article" date="2021" name="Nat. Plants">
        <title>The Taxus genome provides insights into paclitaxel biosynthesis.</title>
        <authorList>
            <person name="Xiong X."/>
            <person name="Gou J."/>
            <person name="Liao Q."/>
            <person name="Li Y."/>
            <person name="Zhou Q."/>
            <person name="Bi G."/>
            <person name="Li C."/>
            <person name="Du R."/>
            <person name="Wang X."/>
            <person name="Sun T."/>
            <person name="Guo L."/>
            <person name="Liang H."/>
            <person name="Lu P."/>
            <person name="Wu Y."/>
            <person name="Zhang Z."/>
            <person name="Ro D.K."/>
            <person name="Shang Y."/>
            <person name="Huang S."/>
            <person name="Yan J."/>
        </authorList>
    </citation>
    <scope>NUCLEOTIDE SEQUENCE [LARGE SCALE GENOMIC DNA]</scope>
    <source>
        <strain evidence="2">Ta-2019</strain>
    </source>
</reference>
<protein>
    <submittedName>
        <fullName evidence="2">Uncharacterized protein</fullName>
    </submittedName>
</protein>
<dbReference type="AlphaFoldDB" id="A0AA38LLT5"/>
<name>A0AA38LLT5_TAXCH</name>
<comment type="caution">
    <text evidence="2">The sequence shown here is derived from an EMBL/GenBank/DDBJ whole genome shotgun (WGS) entry which is preliminary data.</text>
</comment>
<proteinExistence type="predicted"/>
<feature type="region of interest" description="Disordered" evidence="1">
    <location>
        <begin position="1"/>
        <end position="26"/>
    </location>
</feature>
<keyword evidence="3" id="KW-1185">Reference proteome</keyword>
<sequence length="68" mass="7271">LSPSPGLLDLSSGRRNTGDYNGTGPTGYSSMGCLTDLVDWSDLCDREPNVLDPNYHGSTTRYSGDTTL</sequence>
<feature type="non-terminal residue" evidence="2">
    <location>
        <position position="68"/>
    </location>
</feature>
<evidence type="ECO:0000313" key="2">
    <source>
        <dbReference type="EMBL" id="KAH9326002.1"/>
    </source>
</evidence>
<feature type="compositionally biased region" description="Low complexity" evidence="1">
    <location>
        <begin position="1"/>
        <end position="13"/>
    </location>
</feature>
<accession>A0AA38LLT5</accession>
<evidence type="ECO:0000256" key="1">
    <source>
        <dbReference type="SAM" id="MobiDB-lite"/>
    </source>
</evidence>
<dbReference type="Proteomes" id="UP000824469">
    <property type="component" value="Unassembled WGS sequence"/>
</dbReference>
<dbReference type="EMBL" id="JAHRHJ020000002">
    <property type="protein sequence ID" value="KAH9326002.1"/>
    <property type="molecule type" value="Genomic_DNA"/>
</dbReference>
<feature type="non-terminal residue" evidence="2">
    <location>
        <position position="1"/>
    </location>
</feature>
<evidence type="ECO:0000313" key="3">
    <source>
        <dbReference type="Proteomes" id="UP000824469"/>
    </source>
</evidence>
<gene>
    <name evidence="2" type="ORF">KI387_006180</name>
</gene>
<organism evidence="2 3">
    <name type="scientific">Taxus chinensis</name>
    <name type="common">Chinese yew</name>
    <name type="synonym">Taxus wallichiana var. chinensis</name>
    <dbReference type="NCBI Taxonomy" id="29808"/>
    <lineage>
        <taxon>Eukaryota</taxon>
        <taxon>Viridiplantae</taxon>
        <taxon>Streptophyta</taxon>
        <taxon>Embryophyta</taxon>
        <taxon>Tracheophyta</taxon>
        <taxon>Spermatophyta</taxon>
        <taxon>Pinopsida</taxon>
        <taxon>Pinidae</taxon>
        <taxon>Conifers II</taxon>
        <taxon>Cupressales</taxon>
        <taxon>Taxaceae</taxon>
        <taxon>Taxus</taxon>
    </lineage>
</organism>